<protein>
    <recommendedName>
        <fullName evidence="5">FAD-binding PCMH-type domain-containing protein</fullName>
    </recommendedName>
</protein>
<sequence>MAVTRAIRELKSAFPEGHVVSGDDEKFTPLNQSYLSAVQSEVQPAAIFLPSSKEDVVKFIHLLKPYVTDGADVGFAIRGAGQQPAVRCNNIDGGITVDLRNLTGIQLDEEKGHVSIGAGETWGSVYRELQKQGLAVTGGRSNTNGIGGLALSGGLSFFSSREGFITDNVIEFEIVLSSGDIVVANSDTNTDLFIALRGGGNNYGIVTRYVFRTFKQGPFWGGYVYYFPSSFPGQIEAYVNELKNPDASKETHIMISAGFSSQFAQMDVLCLNQIYGLKEEDSPALLQPFVTMQPQIDQMRTTWMLDLEDAAKEQTSSCLLHGMHSTYTTGSP</sequence>
<dbReference type="PANTHER" id="PTHR42973">
    <property type="entry name" value="BINDING OXIDOREDUCTASE, PUTATIVE (AFU_ORTHOLOGUE AFUA_1G17690)-RELATED"/>
    <property type="match status" value="1"/>
</dbReference>
<dbReference type="HOGENOM" id="CLU_018354_8_0_1"/>
<comment type="similarity">
    <text evidence="1">Belongs to the oxygen-dependent FAD-linked oxidoreductase family.</text>
</comment>
<dbReference type="GO" id="GO:0071949">
    <property type="term" value="F:FAD binding"/>
    <property type="evidence" value="ECO:0007669"/>
    <property type="project" value="InterPro"/>
</dbReference>
<reference evidence="6 7" key="1">
    <citation type="journal article" date="2014" name="BMC Genomics">
        <title>Comparative genome sequencing reveals chemotype-specific gene clusters in the toxigenic black mold Stachybotrys.</title>
        <authorList>
            <person name="Semeiks J."/>
            <person name="Borek D."/>
            <person name="Otwinowski Z."/>
            <person name="Grishin N.V."/>
        </authorList>
    </citation>
    <scope>NUCLEOTIDE SEQUENCE [LARGE SCALE GENOMIC DNA]</scope>
    <source>
        <strain evidence="7">CBS 109288 / IBT 7711</strain>
    </source>
</reference>
<dbReference type="EMBL" id="KL648277">
    <property type="protein sequence ID" value="KEY71527.1"/>
    <property type="molecule type" value="Genomic_DNA"/>
</dbReference>
<keyword evidence="3" id="KW-0274">FAD</keyword>
<keyword evidence="2" id="KW-0285">Flavoprotein</keyword>
<dbReference type="InterPro" id="IPR050416">
    <property type="entry name" value="FAD-linked_Oxidoreductase"/>
</dbReference>
<dbReference type="Pfam" id="PF01565">
    <property type="entry name" value="FAD_binding_4"/>
    <property type="match status" value="1"/>
</dbReference>
<evidence type="ECO:0000256" key="2">
    <source>
        <dbReference type="ARBA" id="ARBA00022630"/>
    </source>
</evidence>
<evidence type="ECO:0000259" key="5">
    <source>
        <dbReference type="PROSITE" id="PS51387"/>
    </source>
</evidence>
<name>A0A084B1U8_STACB</name>
<feature type="domain" description="FAD-binding PCMH-type" evidence="5">
    <location>
        <begin position="40"/>
        <end position="216"/>
    </location>
</feature>
<organism evidence="6 7">
    <name type="scientific">Stachybotrys chartarum (strain CBS 109288 / IBT 7711)</name>
    <name type="common">Toxic black mold</name>
    <name type="synonym">Stilbospora chartarum</name>
    <dbReference type="NCBI Taxonomy" id="1280523"/>
    <lineage>
        <taxon>Eukaryota</taxon>
        <taxon>Fungi</taxon>
        <taxon>Dikarya</taxon>
        <taxon>Ascomycota</taxon>
        <taxon>Pezizomycotina</taxon>
        <taxon>Sordariomycetes</taxon>
        <taxon>Hypocreomycetidae</taxon>
        <taxon>Hypocreales</taxon>
        <taxon>Stachybotryaceae</taxon>
        <taxon>Stachybotrys</taxon>
    </lineage>
</organism>
<dbReference type="PROSITE" id="PS51387">
    <property type="entry name" value="FAD_PCMH"/>
    <property type="match status" value="1"/>
</dbReference>
<dbReference type="AlphaFoldDB" id="A0A084B1U8"/>
<keyword evidence="7" id="KW-1185">Reference proteome</keyword>
<dbReference type="InterPro" id="IPR006094">
    <property type="entry name" value="Oxid_FAD_bind_N"/>
</dbReference>
<evidence type="ECO:0000256" key="4">
    <source>
        <dbReference type="ARBA" id="ARBA00023002"/>
    </source>
</evidence>
<dbReference type="Proteomes" id="UP000028045">
    <property type="component" value="Unassembled WGS sequence"/>
</dbReference>
<dbReference type="InterPro" id="IPR016166">
    <property type="entry name" value="FAD-bd_PCMH"/>
</dbReference>
<dbReference type="Gene3D" id="3.30.465.10">
    <property type="match status" value="1"/>
</dbReference>
<evidence type="ECO:0000313" key="7">
    <source>
        <dbReference type="Proteomes" id="UP000028045"/>
    </source>
</evidence>
<proteinExistence type="inferred from homology"/>
<gene>
    <name evidence="6" type="ORF">S7711_08907</name>
</gene>
<dbReference type="GO" id="GO:0016491">
    <property type="term" value="F:oxidoreductase activity"/>
    <property type="evidence" value="ECO:0007669"/>
    <property type="project" value="UniProtKB-KW"/>
</dbReference>
<dbReference type="InterPro" id="IPR016169">
    <property type="entry name" value="FAD-bd_PCMH_sub2"/>
</dbReference>
<evidence type="ECO:0000256" key="1">
    <source>
        <dbReference type="ARBA" id="ARBA00005466"/>
    </source>
</evidence>
<evidence type="ECO:0000256" key="3">
    <source>
        <dbReference type="ARBA" id="ARBA00022827"/>
    </source>
</evidence>
<dbReference type="InterPro" id="IPR036318">
    <property type="entry name" value="FAD-bd_PCMH-like_sf"/>
</dbReference>
<accession>A0A084B1U8</accession>
<dbReference type="OrthoDB" id="2151789at2759"/>
<dbReference type="PANTHER" id="PTHR42973:SF22">
    <property type="entry name" value="FAD-BINDING PCMH-TYPE DOMAIN-CONTAINING PROTEIN-RELATED"/>
    <property type="match status" value="1"/>
</dbReference>
<keyword evidence="4" id="KW-0560">Oxidoreductase</keyword>
<dbReference type="SUPFAM" id="SSF56176">
    <property type="entry name" value="FAD-binding/transporter-associated domain-like"/>
    <property type="match status" value="1"/>
</dbReference>
<evidence type="ECO:0000313" key="6">
    <source>
        <dbReference type="EMBL" id="KEY71527.1"/>
    </source>
</evidence>